<evidence type="ECO:0000256" key="1">
    <source>
        <dbReference type="ARBA" id="ARBA00004370"/>
    </source>
</evidence>
<dbReference type="Proteomes" id="UP000231501">
    <property type="component" value="Unassembled WGS sequence"/>
</dbReference>
<evidence type="ECO:0000259" key="6">
    <source>
        <dbReference type="PROSITE" id="PS50111"/>
    </source>
</evidence>
<sequence>MLNLNRWRLRSRVLAGFALVIVLMAVASAVGVIRVSMLHQRIERLVEVDMHTLELSRQWSGLTEGNIQRRIVQLVVDDETFVKAFTARSKELSARIDKIQKELDENVTDPVGSKLIDEIGAARKKYQDARDATVKAKEGGQDVKPVAATQLIPAMNDYLAAIDKFAEHTRDLLQDARKEAQAEAASTRNLVIALMVVAIALGVGIALVITRSVTEPLAEAQALSRAIADGDLSRRGGEVDGTDEVAALRRSLQEMQQRLADTIAGVRSAADQVRHASSEIATGNADLSNRTEQAASSLEETGAAMAQLGEGVKLNAESAREADALAQTASQVAGRGGAMVEQVVATMNEIQQSSNKIADIIGVIDGIAFQTNILALNAAVEAARAGEQGRGFAVVAGEVRSLARRSAEAAKEIKTLISASVERVDGGSRLVGETGSTMREIVSSVERVTRIIGEISASSAAQSLTLGEIGQAVRQLDQMTQQNAALVEESAAAAESLKDQSAQLVDAVASFKLG</sequence>
<keyword evidence="2" id="KW-0488">Methylation</keyword>
<keyword evidence="9" id="KW-1185">Reference proteome</keyword>
<feature type="domain" description="HAMP" evidence="7">
    <location>
        <begin position="211"/>
        <end position="264"/>
    </location>
</feature>
<dbReference type="Gene3D" id="1.10.287.950">
    <property type="entry name" value="Methyl-accepting chemotaxis protein"/>
    <property type="match status" value="1"/>
</dbReference>
<comment type="subcellular location">
    <subcellularLocation>
        <location evidence="1">Membrane</location>
    </subcellularLocation>
</comment>
<dbReference type="InterPro" id="IPR024478">
    <property type="entry name" value="HlyB_4HB_MCP"/>
</dbReference>
<evidence type="ECO:0000256" key="2">
    <source>
        <dbReference type="ARBA" id="ARBA00022481"/>
    </source>
</evidence>
<reference evidence="8 9" key="1">
    <citation type="submission" date="2017-11" db="EMBL/GenBank/DDBJ databases">
        <title>Draft genome sequence of Mitsuaria sp. HWN-4.</title>
        <authorList>
            <person name="Gundlapally S.R."/>
        </authorList>
    </citation>
    <scope>NUCLEOTIDE SEQUENCE [LARGE SCALE GENOMIC DNA]</scope>
    <source>
        <strain evidence="8 9">HWN-4</strain>
    </source>
</reference>
<accession>A0A2G9C5I0</accession>
<dbReference type="CDD" id="cd19411">
    <property type="entry name" value="MCP2201-like_sensor"/>
    <property type="match status" value="1"/>
</dbReference>
<dbReference type="GO" id="GO:0005886">
    <property type="term" value="C:plasma membrane"/>
    <property type="evidence" value="ECO:0007669"/>
    <property type="project" value="TreeGrafter"/>
</dbReference>
<comment type="caution">
    <text evidence="8">The sequence shown here is derived from an EMBL/GenBank/DDBJ whole genome shotgun (WGS) entry which is preliminary data.</text>
</comment>
<dbReference type="Pfam" id="PF00672">
    <property type="entry name" value="HAMP"/>
    <property type="match status" value="1"/>
</dbReference>
<evidence type="ECO:0000256" key="4">
    <source>
        <dbReference type="PROSITE-ProRule" id="PRU00284"/>
    </source>
</evidence>
<dbReference type="RefSeq" id="WP_099863059.1">
    <property type="nucleotide sequence ID" value="NZ_PEOG01000056.1"/>
</dbReference>
<organism evidence="8 9">
    <name type="scientific">Roseateles chitinivorans</name>
    <dbReference type="NCBI Taxonomy" id="2917965"/>
    <lineage>
        <taxon>Bacteria</taxon>
        <taxon>Pseudomonadati</taxon>
        <taxon>Pseudomonadota</taxon>
        <taxon>Betaproteobacteria</taxon>
        <taxon>Burkholderiales</taxon>
        <taxon>Sphaerotilaceae</taxon>
        <taxon>Roseateles</taxon>
    </lineage>
</organism>
<dbReference type="AlphaFoldDB" id="A0A2G9C5I0"/>
<keyword evidence="4" id="KW-0807">Transducer</keyword>
<feature type="domain" description="Methyl-accepting transducer" evidence="6">
    <location>
        <begin position="269"/>
        <end position="498"/>
    </location>
</feature>
<keyword evidence="5" id="KW-0472">Membrane</keyword>
<evidence type="ECO:0000313" key="9">
    <source>
        <dbReference type="Proteomes" id="UP000231501"/>
    </source>
</evidence>
<comment type="similarity">
    <text evidence="3">Belongs to the methyl-accepting chemotaxis (MCP) protein family.</text>
</comment>
<dbReference type="InterPro" id="IPR004089">
    <property type="entry name" value="MCPsignal_dom"/>
</dbReference>
<dbReference type="CDD" id="cd11386">
    <property type="entry name" value="MCP_signal"/>
    <property type="match status" value="1"/>
</dbReference>
<dbReference type="SMART" id="SM00283">
    <property type="entry name" value="MA"/>
    <property type="match status" value="1"/>
</dbReference>
<dbReference type="PRINTS" id="PR00260">
    <property type="entry name" value="CHEMTRNSDUCR"/>
</dbReference>
<evidence type="ECO:0000256" key="5">
    <source>
        <dbReference type="SAM" id="Phobius"/>
    </source>
</evidence>
<dbReference type="GO" id="GO:0004888">
    <property type="term" value="F:transmembrane signaling receptor activity"/>
    <property type="evidence" value="ECO:0007669"/>
    <property type="project" value="InterPro"/>
</dbReference>
<dbReference type="GO" id="GO:0006935">
    <property type="term" value="P:chemotaxis"/>
    <property type="evidence" value="ECO:0007669"/>
    <property type="project" value="InterPro"/>
</dbReference>
<dbReference type="SMART" id="SM00304">
    <property type="entry name" value="HAMP"/>
    <property type="match status" value="3"/>
</dbReference>
<dbReference type="Gene3D" id="6.10.340.10">
    <property type="match status" value="1"/>
</dbReference>
<name>A0A2G9C5I0_9BURK</name>
<dbReference type="Pfam" id="PF00015">
    <property type="entry name" value="MCPsignal"/>
    <property type="match status" value="1"/>
</dbReference>
<dbReference type="FunFam" id="1.10.287.950:FF:000001">
    <property type="entry name" value="Methyl-accepting chemotaxis sensory transducer"/>
    <property type="match status" value="1"/>
</dbReference>
<evidence type="ECO:0000256" key="3">
    <source>
        <dbReference type="ARBA" id="ARBA00029447"/>
    </source>
</evidence>
<protein>
    <submittedName>
        <fullName evidence="8">Methyl-accepting chemotaxis protein</fullName>
    </submittedName>
</protein>
<dbReference type="CDD" id="cd06225">
    <property type="entry name" value="HAMP"/>
    <property type="match status" value="1"/>
</dbReference>
<keyword evidence="5" id="KW-0812">Transmembrane</keyword>
<dbReference type="OrthoDB" id="8873327at2"/>
<feature type="transmembrane region" description="Helical" evidence="5">
    <location>
        <begin position="190"/>
        <end position="209"/>
    </location>
</feature>
<gene>
    <name evidence="8" type="ORF">CS062_18520</name>
</gene>
<evidence type="ECO:0000313" key="8">
    <source>
        <dbReference type="EMBL" id="PIM51686.1"/>
    </source>
</evidence>
<dbReference type="InterPro" id="IPR051310">
    <property type="entry name" value="MCP_chemotaxis"/>
</dbReference>
<dbReference type="InterPro" id="IPR004090">
    <property type="entry name" value="Chemotax_Me-accpt_rcpt"/>
</dbReference>
<dbReference type="InterPro" id="IPR003660">
    <property type="entry name" value="HAMP_dom"/>
</dbReference>
<dbReference type="Pfam" id="PF12729">
    <property type="entry name" value="4HB_MCP_1"/>
    <property type="match status" value="1"/>
</dbReference>
<dbReference type="SUPFAM" id="SSF58104">
    <property type="entry name" value="Methyl-accepting chemotaxis protein (MCP) signaling domain"/>
    <property type="match status" value="1"/>
</dbReference>
<dbReference type="InterPro" id="IPR047347">
    <property type="entry name" value="YvaQ-like_sensor"/>
</dbReference>
<dbReference type="PANTHER" id="PTHR43531:SF14">
    <property type="entry name" value="METHYL-ACCEPTING CHEMOTAXIS PROTEIN I-RELATED"/>
    <property type="match status" value="1"/>
</dbReference>
<keyword evidence="5" id="KW-1133">Transmembrane helix</keyword>
<dbReference type="PANTHER" id="PTHR43531">
    <property type="entry name" value="PROTEIN ICFG"/>
    <property type="match status" value="1"/>
</dbReference>
<evidence type="ECO:0000259" key="7">
    <source>
        <dbReference type="PROSITE" id="PS50885"/>
    </source>
</evidence>
<proteinExistence type="inferred from homology"/>
<dbReference type="PROSITE" id="PS50885">
    <property type="entry name" value="HAMP"/>
    <property type="match status" value="1"/>
</dbReference>
<dbReference type="EMBL" id="PEOG01000056">
    <property type="protein sequence ID" value="PIM51686.1"/>
    <property type="molecule type" value="Genomic_DNA"/>
</dbReference>
<dbReference type="PROSITE" id="PS50111">
    <property type="entry name" value="CHEMOTAXIS_TRANSDUC_2"/>
    <property type="match status" value="1"/>
</dbReference>
<dbReference type="GO" id="GO:0007165">
    <property type="term" value="P:signal transduction"/>
    <property type="evidence" value="ECO:0007669"/>
    <property type="project" value="UniProtKB-KW"/>
</dbReference>